<feature type="transmembrane region" description="Helical" evidence="1">
    <location>
        <begin position="240"/>
        <end position="265"/>
    </location>
</feature>
<feature type="transmembrane region" description="Helical" evidence="1">
    <location>
        <begin position="596"/>
        <end position="621"/>
    </location>
</feature>
<dbReference type="EMBL" id="RBKS01000001">
    <property type="protein sequence ID" value="RKR75632.1"/>
    <property type="molecule type" value="Genomic_DNA"/>
</dbReference>
<keyword evidence="1" id="KW-1133">Transmembrane helix</keyword>
<sequence length="658" mass="68526">MRVFTVVACVAMAIGVMTAAVVDEEVPLGGNSLVVISTAPKGLGAPAALRTVTRAFAAEGVAGALRVADNGHFTQRRTFVVEAGSFAHGLVPGLRYPDLIPGHSTRVIGSDTDRPADVQGEWVVGGSVASARDVAARLRSRGFEADASPLSARGLATRTALSGNAFLVLLVTVVAVIASVLSAVWRRTGSRPFGDASDIAPPTSKARWFVRLANGSICSALAVGGTGLVALWLAGRLPQAGRIFGVAGVAYATCCIVGLATLCAVSPRRQRGSAGTSLSEGRSSPALSTFTAFQRLASAALVTGLVAGTFTSATLVAVQLRGLGEWSHFPGAVSLRFASTSSDAELQARQSAFGDLTRDLEKRDLAFVNFTSGARPRFADDYTVETGNTLVVDQAFLAHAPIRDVGGRLVQAARQRVTVYLPTDAQPRESAWRKYFDSWVRDQMSIQGGRDHPDIPVSIRYLAGGAPVFHGGGSFDASQQYLHGPAVVVVPTNRPLLSDDFLLSAATSGQVMFVDSRELRHRLERSGITDLVLSIDAAGAVTREAVLWGVARSANGLLGAVLGFVSLATLTRLVAEMHLAANAGRLVARRRLGHSLLRIFGGYVTAPAILGALVVGALSVLGGASPSGAVIAALLVGSLAALTSLRSLRDWRGLKTGP</sequence>
<dbReference type="AlphaFoldDB" id="A0A495IHX3"/>
<feature type="transmembrane region" description="Helical" evidence="1">
    <location>
        <begin position="212"/>
        <end position="234"/>
    </location>
</feature>
<organism evidence="3 4">
    <name type="scientific">Frondihabitans australicus</name>
    <dbReference type="NCBI Taxonomy" id="386892"/>
    <lineage>
        <taxon>Bacteria</taxon>
        <taxon>Bacillati</taxon>
        <taxon>Actinomycetota</taxon>
        <taxon>Actinomycetes</taxon>
        <taxon>Micrococcales</taxon>
        <taxon>Microbacteriaceae</taxon>
        <taxon>Frondihabitans</taxon>
    </lineage>
</organism>
<keyword evidence="1" id="KW-0812">Transmembrane</keyword>
<accession>A0A495IHX3</accession>
<reference evidence="3 4" key="1">
    <citation type="submission" date="2018-10" db="EMBL/GenBank/DDBJ databases">
        <title>Sequencing the genomes of 1000 actinobacteria strains.</title>
        <authorList>
            <person name="Klenk H.-P."/>
        </authorList>
    </citation>
    <scope>NUCLEOTIDE SEQUENCE [LARGE SCALE GENOMIC DNA]</scope>
    <source>
        <strain evidence="3 4">DSM 17894</strain>
    </source>
</reference>
<keyword evidence="2" id="KW-0732">Signal</keyword>
<feature type="transmembrane region" description="Helical" evidence="1">
    <location>
        <begin position="627"/>
        <end position="645"/>
    </location>
</feature>
<evidence type="ECO:0000313" key="4">
    <source>
        <dbReference type="Proteomes" id="UP000280008"/>
    </source>
</evidence>
<name>A0A495IHX3_9MICO</name>
<feature type="transmembrane region" description="Helical" evidence="1">
    <location>
        <begin position="557"/>
        <end position="575"/>
    </location>
</feature>
<evidence type="ECO:0000256" key="1">
    <source>
        <dbReference type="SAM" id="Phobius"/>
    </source>
</evidence>
<proteinExistence type="predicted"/>
<evidence type="ECO:0000256" key="2">
    <source>
        <dbReference type="SAM" id="SignalP"/>
    </source>
</evidence>
<dbReference type="Proteomes" id="UP000280008">
    <property type="component" value="Unassembled WGS sequence"/>
</dbReference>
<feature type="transmembrane region" description="Helical" evidence="1">
    <location>
        <begin position="165"/>
        <end position="185"/>
    </location>
</feature>
<feature type="chain" id="PRO_5039181762" evidence="2">
    <location>
        <begin position="20"/>
        <end position="658"/>
    </location>
</feature>
<feature type="signal peptide" evidence="2">
    <location>
        <begin position="1"/>
        <end position="19"/>
    </location>
</feature>
<protein>
    <submittedName>
        <fullName evidence="3">Uncharacterized protein</fullName>
    </submittedName>
</protein>
<keyword evidence="4" id="KW-1185">Reference proteome</keyword>
<keyword evidence="1" id="KW-0472">Membrane</keyword>
<gene>
    <name evidence="3" type="ORF">C8E83_2780</name>
</gene>
<comment type="caution">
    <text evidence="3">The sequence shown here is derived from an EMBL/GenBank/DDBJ whole genome shotgun (WGS) entry which is preliminary data.</text>
</comment>
<evidence type="ECO:0000313" key="3">
    <source>
        <dbReference type="EMBL" id="RKR75632.1"/>
    </source>
</evidence>